<proteinExistence type="predicted"/>
<protein>
    <recommendedName>
        <fullName evidence="3">Secreted protein</fullName>
    </recommendedName>
</protein>
<organism evidence="1 2">
    <name type="scientific">Streptomyces antnestii</name>
    <dbReference type="NCBI Taxonomy" id="2494256"/>
    <lineage>
        <taxon>Bacteria</taxon>
        <taxon>Bacillati</taxon>
        <taxon>Actinomycetota</taxon>
        <taxon>Actinomycetes</taxon>
        <taxon>Kitasatosporales</taxon>
        <taxon>Streptomycetaceae</taxon>
        <taxon>Streptomyces</taxon>
    </lineage>
</organism>
<sequence>MTGSAHLPLLFLDIDGPLIPFGGPPESYPTYPLRGPGGAVDALGADLHPLLTRIDPAYGPRLAALPCEIVWATTWMDDANDCVAPLLGLPRLPVVDWPEPTAWEAREEWRGARGLHWKTRALVDQAGGRPFVWVDDEITDIDRKWVGAHHTGPALLHRVDPRQGLTEADFIVLDDWLRAVTD</sequence>
<dbReference type="Proteomes" id="UP000283128">
    <property type="component" value="Unassembled WGS sequence"/>
</dbReference>
<accession>A0A437PZY9</accession>
<evidence type="ECO:0008006" key="3">
    <source>
        <dbReference type="Google" id="ProtNLM"/>
    </source>
</evidence>
<evidence type="ECO:0000313" key="2">
    <source>
        <dbReference type="Proteomes" id="UP000283128"/>
    </source>
</evidence>
<reference evidence="1 2" key="1">
    <citation type="submission" date="2019-01" db="EMBL/GenBank/DDBJ databases">
        <title>Genome sequences of Streptomyces and Rhizobium isolates collected from root and soil.</title>
        <authorList>
            <person name="Chhettri S."/>
            <person name="Sevigny J.L."/>
            <person name="Sen A."/>
            <person name="Ennis N."/>
            <person name="Tisa L."/>
        </authorList>
    </citation>
    <scope>NUCLEOTIDE SEQUENCE [LARGE SCALE GENOMIC DNA]</scope>
    <source>
        <strain evidence="1 2">San01</strain>
    </source>
</reference>
<dbReference type="AlphaFoldDB" id="A0A437PZY9"/>
<name>A0A437PZY9_9ACTN</name>
<dbReference type="EMBL" id="RZYA01000002">
    <property type="protein sequence ID" value="RVU27813.1"/>
    <property type="molecule type" value="Genomic_DNA"/>
</dbReference>
<comment type="caution">
    <text evidence="1">The sequence shown here is derived from an EMBL/GenBank/DDBJ whole genome shotgun (WGS) entry which is preliminary data.</text>
</comment>
<dbReference type="OrthoDB" id="5124141at2"/>
<dbReference type="Pfam" id="PF18143">
    <property type="entry name" value="HAD_SAK_2"/>
    <property type="match status" value="1"/>
</dbReference>
<gene>
    <name evidence="1" type="ORF">EOT10_05880</name>
</gene>
<keyword evidence="2" id="KW-1185">Reference proteome</keyword>
<evidence type="ECO:0000313" key="1">
    <source>
        <dbReference type="EMBL" id="RVU27813.1"/>
    </source>
</evidence>
<dbReference type="RefSeq" id="WP_127826969.1">
    <property type="nucleotide sequence ID" value="NZ_RZYA01000002.1"/>
</dbReference>